<evidence type="ECO:0000256" key="3">
    <source>
        <dbReference type="ARBA" id="ARBA00022475"/>
    </source>
</evidence>
<reference evidence="10" key="1">
    <citation type="submission" date="2016-10" db="EMBL/GenBank/DDBJ databases">
        <authorList>
            <person name="Varghese N."/>
            <person name="Submissions S."/>
        </authorList>
    </citation>
    <scope>NUCLEOTIDE SEQUENCE [LARGE SCALE GENOMIC DNA]</scope>
    <source>
        <strain evidence="10">DSM 11706</strain>
    </source>
</reference>
<keyword evidence="6 7" id="KW-0472">Membrane</keyword>
<name>A0A1I6AUJ0_9BACI</name>
<feature type="transmembrane region" description="Helical" evidence="7">
    <location>
        <begin position="94"/>
        <end position="116"/>
    </location>
</feature>
<dbReference type="STRING" id="126156.SAMN05421670_3625"/>
<evidence type="ECO:0000256" key="4">
    <source>
        <dbReference type="ARBA" id="ARBA00022692"/>
    </source>
</evidence>
<accession>A0A1I6AUJ0</accession>
<feature type="transmembrane region" description="Helical" evidence="7">
    <location>
        <begin position="161"/>
        <end position="179"/>
    </location>
</feature>
<evidence type="ECO:0000313" key="10">
    <source>
        <dbReference type="Proteomes" id="UP000198734"/>
    </source>
</evidence>
<gene>
    <name evidence="9" type="ORF">SAMN05421670_3625</name>
</gene>
<dbReference type="RefSeq" id="WP_245762756.1">
    <property type="nucleotide sequence ID" value="NZ_CP183885.1"/>
</dbReference>
<evidence type="ECO:0000259" key="8">
    <source>
        <dbReference type="PROSITE" id="PS50928"/>
    </source>
</evidence>
<dbReference type="PROSITE" id="PS50928">
    <property type="entry name" value="ABC_TM1"/>
    <property type="match status" value="1"/>
</dbReference>
<keyword evidence="9" id="KW-0762">Sugar transport</keyword>
<evidence type="ECO:0000313" key="9">
    <source>
        <dbReference type="EMBL" id="SFQ72378.1"/>
    </source>
</evidence>
<protein>
    <submittedName>
        <fullName evidence="9">Multiple sugar transport system permease protein</fullName>
    </submittedName>
</protein>
<comment type="subcellular location">
    <subcellularLocation>
        <location evidence="1 7">Cell membrane</location>
        <topology evidence="1 7">Multi-pass membrane protein</topology>
    </subcellularLocation>
</comment>
<dbReference type="PANTHER" id="PTHR43744">
    <property type="entry name" value="ABC TRANSPORTER PERMEASE PROTEIN MG189-RELATED-RELATED"/>
    <property type="match status" value="1"/>
</dbReference>
<dbReference type="GO" id="GO:0055085">
    <property type="term" value="P:transmembrane transport"/>
    <property type="evidence" value="ECO:0007669"/>
    <property type="project" value="InterPro"/>
</dbReference>
<evidence type="ECO:0000256" key="5">
    <source>
        <dbReference type="ARBA" id="ARBA00022989"/>
    </source>
</evidence>
<dbReference type="AlphaFoldDB" id="A0A1I6AUJ0"/>
<feature type="transmembrane region" description="Helical" evidence="7">
    <location>
        <begin position="258"/>
        <end position="279"/>
    </location>
</feature>
<feature type="transmembrane region" description="Helical" evidence="7">
    <location>
        <begin position="125"/>
        <end position="149"/>
    </location>
</feature>
<keyword evidence="4 7" id="KW-0812">Transmembrane</keyword>
<keyword evidence="10" id="KW-1185">Reference proteome</keyword>
<evidence type="ECO:0000256" key="2">
    <source>
        <dbReference type="ARBA" id="ARBA00022448"/>
    </source>
</evidence>
<keyword evidence="2 7" id="KW-0813">Transport</keyword>
<organism evidence="9 10">
    <name type="scientific">Psychrobacillus psychrotolerans</name>
    <dbReference type="NCBI Taxonomy" id="126156"/>
    <lineage>
        <taxon>Bacteria</taxon>
        <taxon>Bacillati</taxon>
        <taxon>Bacillota</taxon>
        <taxon>Bacilli</taxon>
        <taxon>Bacillales</taxon>
        <taxon>Bacillaceae</taxon>
        <taxon>Psychrobacillus</taxon>
    </lineage>
</organism>
<dbReference type="CDD" id="cd06261">
    <property type="entry name" value="TM_PBP2"/>
    <property type="match status" value="1"/>
</dbReference>
<feature type="transmembrane region" description="Helical" evidence="7">
    <location>
        <begin position="200"/>
        <end position="223"/>
    </location>
</feature>
<evidence type="ECO:0000256" key="1">
    <source>
        <dbReference type="ARBA" id="ARBA00004651"/>
    </source>
</evidence>
<evidence type="ECO:0000256" key="6">
    <source>
        <dbReference type="ARBA" id="ARBA00023136"/>
    </source>
</evidence>
<keyword evidence="5 7" id="KW-1133">Transmembrane helix</keyword>
<dbReference type="InterPro" id="IPR000515">
    <property type="entry name" value="MetI-like"/>
</dbReference>
<proteinExistence type="inferred from homology"/>
<keyword evidence="3" id="KW-1003">Cell membrane</keyword>
<dbReference type="PANTHER" id="PTHR43744:SF12">
    <property type="entry name" value="ABC TRANSPORTER PERMEASE PROTEIN MG189-RELATED"/>
    <property type="match status" value="1"/>
</dbReference>
<dbReference type="SUPFAM" id="SSF161098">
    <property type="entry name" value="MetI-like"/>
    <property type="match status" value="1"/>
</dbReference>
<comment type="similarity">
    <text evidence="7">Belongs to the binding-protein-dependent transport system permease family.</text>
</comment>
<sequence>MKAISPVKMKKENDGRGRPKWFRDLSAFKIISTIILVLSGLFFLFPLYWIVTGAFKSQVVAITIPPEWFPLNPILDNWVILFNNPVWRWTFNSFFIASAEMIAVCFVSATAGFVLAKKVFPGRKLIFIALIAAMALPKQVILVPLFTMLADLGWVDTYKGLIIPAIGWPFGVFLMKQFSQTIPNELLEAAKIDGCGEIRSFFHIVLPMLKPAIGALAIFTFMLSWNDYFSQLVITRSTDMMTLPLGIATMQGEYKTDYGVMMAGAALASVPMIIIFMLFQKSFTQGITMGSIK</sequence>
<feature type="transmembrane region" description="Helical" evidence="7">
    <location>
        <begin position="26"/>
        <end position="51"/>
    </location>
</feature>
<dbReference type="InterPro" id="IPR035906">
    <property type="entry name" value="MetI-like_sf"/>
</dbReference>
<dbReference type="Proteomes" id="UP000198734">
    <property type="component" value="Unassembled WGS sequence"/>
</dbReference>
<dbReference type="EMBL" id="FOXU01000009">
    <property type="protein sequence ID" value="SFQ72378.1"/>
    <property type="molecule type" value="Genomic_DNA"/>
</dbReference>
<feature type="domain" description="ABC transmembrane type-1" evidence="8">
    <location>
        <begin position="90"/>
        <end position="279"/>
    </location>
</feature>
<evidence type="ECO:0000256" key="7">
    <source>
        <dbReference type="RuleBase" id="RU363032"/>
    </source>
</evidence>
<dbReference type="GO" id="GO:0005886">
    <property type="term" value="C:plasma membrane"/>
    <property type="evidence" value="ECO:0007669"/>
    <property type="project" value="UniProtKB-SubCell"/>
</dbReference>
<dbReference type="Pfam" id="PF00528">
    <property type="entry name" value="BPD_transp_1"/>
    <property type="match status" value="1"/>
</dbReference>
<dbReference type="Gene3D" id="1.10.3720.10">
    <property type="entry name" value="MetI-like"/>
    <property type="match status" value="1"/>
</dbReference>